<dbReference type="RefSeq" id="WP_184825334.1">
    <property type="nucleotide sequence ID" value="NZ_JACHMM010000001.1"/>
</dbReference>
<evidence type="ECO:0000313" key="7">
    <source>
        <dbReference type="Proteomes" id="UP000542813"/>
    </source>
</evidence>
<proteinExistence type="predicted"/>
<name>A0A7W9GU70_9ACTN</name>
<evidence type="ECO:0000256" key="2">
    <source>
        <dbReference type="ARBA" id="ARBA00022630"/>
    </source>
</evidence>
<keyword evidence="4 6" id="KW-0560">Oxidoreductase</keyword>
<evidence type="ECO:0000259" key="5">
    <source>
        <dbReference type="Pfam" id="PF01266"/>
    </source>
</evidence>
<dbReference type="AlphaFoldDB" id="A0A7W9GU70"/>
<dbReference type="NCBIfam" id="NF008425">
    <property type="entry name" value="PRK11259.1"/>
    <property type="match status" value="1"/>
</dbReference>
<evidence type="ECO:0000256" key="1">
    <source>
        <dbReference type="ARBA" id="ARBA00001974"/>
    </source>
</evidence>
<evidence type="ECO:0000256" key="3">
    <source>
        <dbReference type="ARBA" id="ARBA00022827"/>
    </source>
</evidence>
<dbReference type="EMBL" id="JACHMM010000001">
    <property type="protein sequence ID" value="MBB5789756.1"/>
    <property type="molecule type" value="Genomic_DNA"/>
</dbReference>
<dbReference type="InterPro" id="IPR006076">
    <property type="entry name" value="FAD-dep_OxRdtase"/>
</dbReference>
<dbReference type="Pfam" id="PF01266">
    <property type="entry name" value="DAO"/>
    <property type="match status" value="1"/>
</dbReference>
<dbReference type="SUPFAM" id="SSF54373">
    <property type="entry name" value="FAD-linked reductases, C-terminal domain"/>
    <property type="match status" value="1"/>
</dbReference>
<keyword evidence="3" id="KW-0274">FAD</keyword>
<dbReference type="GO" id="GO:0050660">
    <property type="term" value="F:flavin adenine dinucleotide binding"/>
    <property type="evidence" value="ECO:0007669"/>
    <property type="project" value="InterPro"/>
</dbReference>
<keyword evidence="2" id="KW-0285">Flavoprotein</keyword>
<dbReference type="EC" id="1.5.3.1" evidence="6"/>
<dbReference type="PANTHER" id="PTHR10961">
    <property type="entry name" value="PEROXISOMAL SARCOSINE OXIDASE"/>
    <property type="match status" value="1"/>
</dbReference>
<dbReference type="Gene3D" id="3.30.9.10">
    <property type="entry name" value="D-Amino Acid Oxidase, subunit A, domain 2"/>
    <property type="match status" value="1"/>
</dbReference>
<protein>
    <submittedName>
        <fullName evidence="6">Sarcosine oxidase</fullName>
        <ecNumber evidence="6">1.5.3.1</ecNumber>
    </submittedName>
</protein>
<organism evidence="6 7">
    <name type="scientific">Jiangella mangrovi</name>
    <dbReference type="NCBI Taxonomy" id="1524084"/>
    <lineage>
        <taxon>Bacteria</taxon>
        <taxon>Bacillati</taxon>
        <taxon>Actinomycetota</taxon>
        <taxon>Actinomycetes</taxon>
        <taxon>Jiangellales</taxon>
        <taxon>Jiangellaceae</taxon>
        <taxon>Jiangella</taxon>
    </lineage>
</organism>
<dbReference type="GO" id="GO:0008115">
    <property type="term" value="F:sarcosine oxidase activity"/>
    <property type="evidence" value="ECO:0007669"/>
    <property type="project" value="UniProtKB-EC"/>
</dbReference>
<evidence type="ECO:0000313" key="6">
    <source>
        <dbReference type="EMBL" id="MBB5789756.1"/>
    </source>
</evidence>
<dbReference type="Gene3D" id="3.50.50.60">
    <property type="entry name" value="FAD/NAD(P)-binding domain"/>
    <property type="match status" value="1"/>
</dbReference>
<reference evidence="6 7" key="1">
    <citation type="submission" date="2020-08" db="EMBL/GenBank/DDBJ databases">
        <title>Sequencing the genomes of 1000 actinobacteria strains.</title>
        <authorList>
            <person name="Klenk H.-P."/>
        </authorList>
    </citation>
    <scope>NUCLEOTIDE SEQUENCE [LARGE SCALE GENOMIC DNA]</scope>
    <source>
        <strain evidence="6 7">DSM 102122</strain>
    </source>
</reference>
<feature type="domain" description="FAD dependent oxidoreductase" evidence="5">
    <location>
        <begin position="8"/>
        <end position="363"/>
    </location>
</feature>
<comment type="caution">
    <text evidence="6">The sequence shown here is derived from an EMBL/GenBank/DDBJ whole genome shotgun (WGS) entry which is preliminary data.</text>
</comment>
<dbReference type="InterPro" id="IPR045170">
    <property type="entry name" value="MTOX"/>
</dbReference>
<dbReference type="PANTHER" id="PTHR10961:SF7">
    <property type="entry name" value="FAD DEPENDENT OXIDOREDUCTASE DOMAIN-CONTAINING PROTEIN"/>
    <property type="match status" value="1"/>
</dbReference>
<dbReference type="Proteomes" id="UP000542813">
    <property type="component" value="Unassembled WGS sequence"/>
</dbReference>
<dbReference type="SUPFAM" id="SSF51905">
    <property type="entry name" value="FAD/NAD(P)-binding domain"/>
    <property type="match status" value="1"/>
</dbReference>
<gene>
    <name evidence="6" type="ORF">HD601_004331</name>
</gene>
<keyword evidence="7" id="KW-1185">Reference proteome</keyword>
<dbReference type="InterPro" id="IPR036188">
    <property type="entry name" value="FAD/NAD-bd_sf"/>
</dbReference>
<evidence type="ECO:0000256" key="4">
    <source>
        <dbReference type="ARBA" id="ARBA00023002"/>
    </source>
</evidence>
<accession>A0A7W9GU70</accession>
<sequence length="399" mass="42509">MKRTYEHVVIGAGALGAAAAYRLAAAGHRDVLVLEQYELGHGRGASEDHSRIIRHAYHSPAYTALTPSAYECWTEIESLTGLQVVFRTGGLDLAVAGTPGAVELDAYEASLAPLAASGVTWSRLSGAEVRARWPQWRVGDDVVGLYQPDGGILDIRRATAAHIALARGLGVEFAPSTPVTALSSSADGVTVTLGSGSVVSAGSVVLCAASWTPSLLASLGVDLRIRLSQEQVSYFATPHLRAFAPDRFPMWIWHGEEFFYGFPVYGEVAVKAARDLTGRYVTQATRSTAPDPAETSLVLDFLRERLPDAVGPELLTKTCVYDLPPDREFIIDHVPGHPRIVTAVGGGHAGKFASLIGRILADLATSGSTPYPIDAFRADRPAITDPSFVATHRLRGVTS</sequence>
<comment type="cofactor">
    <cofactor evidence="1">
        <name>FAD</name>
        <dbReference type="ChEBI" id="CHEBI:57692"/>
    </cofactor>
</comment>